<protein>
    <submittedName>
        <fullName evidence="1">Uncharacterized protein</fullName>
    </submittedName>
</protein>
<proteinExistence type="predicted"/>
<accession>A0A7S1K0A7</accession>
<organism evidence="1">
    <name type="scientific">Vitrella brassicaformis</name>
    <dbReference type="NCBI Taxonomy" id="1169539"/>
    <lineage>
        <taxon>Eukaryota</taxon>
        <taxon>Sar</taxon>
        <taxon>Alveolata</taxon>
        <taxon>Colpodellida</taxon>
        <taxon>Vitrellaceae</taxon>
        <taxon>Vitrella</taxon>
    </lineage>
</organism>
<name>A0A7S1K0A7_9ALVE</name>
<sequence>MTLGELEDMADKAFPEKDFLKNSGNAVLRLEVLFTGLLPNADLITRVKSWIGDIVRAAGFFSRRANRVNPELLVTEVLAGFGTVDKPIRFIVERPYTGQRDTEQELREARALLRLNPLYAAIFVS</sequence>
<gene>
    <name evidence="1" type="ORF">VBRA1451_LOCUS14251</name>
</gene>
<dbReference type="EMBL" id="HBGB01024620">
    <property type="protein sequence ID" value="CAD9059181.1"/>
    <property type="molecule type" value="Transcribed_RNA"/>
</dbReference>
<dbReference type="AlphaFoldDB" id="A0A7S1K0A7"/>
<evidence type="ECO:0000313" key="1">
    <source>
        <dbReference type="EMBL" id="CAD9059181.1"/>
    </source>
</evidence>
<reference evidence="1" key="1">
    <citation type="submission" date="2021-01" db="EMBL/GenBank/DDBJ databases">
        <authorList>
            <person name="Corre E."/>
            <person name="Pelletier E."/>
            <person name="Niang G."/>
            <person name="Scheremetjew M."/>
            <person name="Finn R."/>
            <person name="Kale V."/>
            <person name="Holt S."/>
            <person name="Cochrane G."/>
            <person name="Meng A."/>
            <person name="Brown T."/>
            <person name="Cohen L."/>
        </authorList>
    </citation>
    <scope>NUCLEOTIDE SEQUENCE</scope>
    <source>
        <strain evidence="1">CCMP3346</strain>
    </source>
</reference>